<dbReference type="GO" id="GO:0030532">
    <property type="term" value="C:small nuclear ribonucleoprotein complex"/>
    <property type="evidence" value="ECO:0007669"/>
    <property type="project" value="InterPro"/>
</dbReference>
<dbReference type="InterPro" id="IPR027248">
    <property type="entry name" value="Sm_D2"/>
</dbReference>
<reference evidence="10" key="1">
    <citation type="submission" date="2012-07" db="EMBL/GenBank/DDBJ databases">
        <title>Genome of the Chinese tree shrew, a rising model animal genetically related to primates.</title>
        <authorList>
            <person name="Zhang G."/>
            <person name="Fan Y."/>
            <person name="Yao Y."/>
            <person name="Huang Z."/>
        </authorList>
    </citation>
    <scope>NUCLEOTIDE SEQUENCE [LARGE SCALE GENOMIC DNA]</scope>
</reference>
<organism evidence="9 10">
    <name type="scientific">Tupaia chinensis</name>
    <name type="common">Chinese tree shrew</name>
    <name type="synonym">Tupaia belangeri chinensis</name>
    <dbReference type="NCBI Taxonomy" id="246437"/>
    <lineage>
        <taxon>Eukaryota</taxon>
        <taxon>Metazoa</taxon>
        <taxon>Chordata</taxon>
        <taxon>Craniata</taxon>
        <taxon>Vertebrata</taxon>
        <taxon>Euteleostomi</taxon>
        <taxon>Mammalia</taxon>
        <taxon>Eutheria</taxon>
        <taxon>Euarchontoglires</taxon>
        <taxon>Scandentia</taxon>
        <taxon>Tupaiidae</taxon>
        <taxon>Tupaia</taxon>
    </lineage>
</organism>
<evidence type="ECO:0000256" key="5">
    <source>
        <dbReference type="ARBA" id="ARBA00023187"/>
    </source>
</evidence>
<keyword evidence="10" id="KW-1185">Reference proteome</keyword>
<dbReference type="PANTHER" id="PTHR12777">
    <property type="entry name" value="SMALL NUCLEAR RIBONUCLEOPROTEIN SM D2"/>
    <property type="match status" value="1"/>
</dbReference>
<evidence type="ECO:0000313" key="10">
    <source>
        <dbReference type="Proteomes" id="UP000011518"/>
    </source>
</evidence>
<reference evidence="10" key="2">
    <citation type="journal article" date="2013" name="Nat. Commun.">
        <title>Genome of the Chinese tree shrew.</title>
        <authorList>
            <person name="Fan Y."/>
            <person name="Huang Z.Y."/>
            <person name="Cao C.C."/>
            <person name="Chen C.S."/>
            <person name="Chen Y.X."/>
            <person name="Fan D.D."/>
            <person name="He J."/>
            <person name="Hou H.L."/>
            <person name="Hu L."/>
            <person name="Hu X.T."/>
            <person name="Jiang X.T."/>
            <person name="Lai R."/>
            <person name="Lang Y.S."/>
            <person name="Liang B."/>
            <person name="Liao S.G."/>
            <person name="Mu D."/>
            <person name="Ma Y.Y."/>
            <person name="Niu Y.Y."/>
            <person name="Sun X.Q."/>
            <person name="Xia J.Q."/>
            <person name="Xiao J."/>
            <person name="Xiong Z.Q."/>
            <person name="Xu L."/>
            <person name="Yang L."/>
            <person name="Zhang Y."/>
            <person name="Zhao W."/>
            <person name="Zhao X.D."/>
            <person name="Zheng Y.T."/>
            <person name="Zhou J.M."/>
            <person name="Zhu Y.B."/>
            <person name="Zhang G.J."/>
            <person name="Wang J."/>
            <person name="Yao Y.G."/>
        </authorList>
    </citation>
    <scope>NUCLEOTIDE SEQUENCE [LARGE SCALE GENOMIC DNA]</scope>
</reference>
<name>L9KHC4_TUPCH</name>
<gene>
    <name evidence="8" type="primary">SNRPD2</name>
    <name evidence="9" type="ORF">TREES_T100019501</name>
</gene>
<evidence type="ECO:0000313" key="9">
    <source>
        <dbReference type="EMBL" id="ELW62058.1"/>
    </source>
</evidence>
<dbReference type="InParanoid" id="L9KHC4"/>
<evidence type="ECO:0000256" key="8">
    <source>
        <dbReference type="RuleBase" id="RU365051"/>
    </source>
</evidence>
<dbReference type="InterPro" id="IPR010920">
    <property type="entry name" value="LSM_dom_sf"/>
</dbReference>
<evidence type="ECO:0000256" key="1">
    <source>
        <dbReference type="ARBA" id="ARBA00004123"/>
    </source>
</evidence>
<evidence type="ECO:0000256" key="3">
    <source>
        <dbReference type="ARBA" id="ARBA00022490"/>
    </source>
</evidence>
<comment type="function">
    <text evidence="8">Plays a role in pre-mRNA splicing as a core component of the spliceosomal U1, U2, U4 and U5 small nuclear ribonucleoproteins (snRNPs), the building blocks of the spliceosome. Component of both the pre-catalytic spliceosome B complex and activated spliceosome C complexes. As a component of the minor spliceosome, involved in the splicing of U12-type introns in pre-mRNAs.</text>
</comment>
<keyword evidence="3 8" id="KW-0963">Cytoplasm</keyword>
<dbReference type="GO" id="GO:0008380">
    <property type="term" value="P:RNA splicing"/>
    <property type="evidence" value="ECO:0007669"/>
    <property type="project" value="UniProtKB-KW"/>
</dbReference>
<dbReference type="AlphaFoldDB" id="L9KHC4"/>
<evidence type="ECO:0000256" key="4">
    <source>
        <dbReference type="ARBA" id="ARBA00022664"/>
    </source>
</evidence>
<accession>L9KHC4</accession>
<dbReference type="GO" id="GO:0006397">
    <property type="term" value="P:mRNA processing"/>
    <property type="evidence" value="ECO:0007669"/>
    <property type="project" value="UniProtKB-KW"/>
</dbReference>
<comment type="subcellular location">
    <subcellularLocation>
        <location evidence="8">Cytoplasm</location>
        <location evidence="8">Cytosol</location>
    </subcellularLocation>
    <subcellularLocation>
        <location evidence="1 8">Nucleus</location>
    </subcellularLocation>
    <text evidence="8">SMN-mediated assembly into core snRNPs occurs in the cytosol before SMN-mediated transport to the nucleus to be included in spliceosomes.</text>
</comment>
<dbReference type="Proteomes" id="UP000011518">
    <property type="component" value="Unassembled WGS sequence"/>
</dbReference>
<keyword evidence="4 8" id="KW-0507">mRNA processing</keyword>
<protein>
    <recommendedName>
        <fullName evidence="8">Small nuclear ribonucleoprotein Sm D2</fullName>
        <shortName evidence="8">Sm-D2</shortName>
    </recommendedName>
    <alternativeName>
        <fullName evidence="8">snRNP core protein D2</fullName>
    </alternativeName>
</protein>
<evidence type="ECO:0000256" key="6">
    <source>
        <dbReference type="ARBA" id="ARBA00023242"/>
    </source>
</evidence>
<keyword evidence="6 8" id="KW-0539">Nucleus</keyword>
<proteinExistence type="inferred from homology"/>
<evidence type="ECO:0000256" key="7">
    <source>
        <dbReference type="ARBA" id="ARBA00023274"/>
    </source>
</evidence>
<dbReference type="EMBL" id="KB320841">
    <property type="protein sequence ID" value="ELW62058.1"/>
    <property type="molecule type" value="Genomic_DNA"/>
</dbReference>
<comment type="similarity">
    <text evidence="2 8">Belongs to the snRNP core protein family.</text>
</comment>
<keyword evidence="5 8" id="KW-0508">mRNA splicing</keyword>
<sequence>MEPSLSPPWPSASLEASLSFIFSGLRTICYDSVLTQRLYFPGTSVQSSVCTDVYCKALGAFIGQAQEMFKNSTQVLLDCRNQKLLGRAKALDRRCNMVPDNVKELWAEVPQSGKGKKSKPVHKDCHVSRMLLPGLSHHGPTEPTHPPANRAAALLPELTPLSCQD</sequence>
<dbReference type="Gene3D" id="2.30.30.100">
    <property type="match status" value="1"/>
</dbReference>
<evidence type="ECO:0000256" key="2">
    <source>
        <dbReference type="ARBA" id="ARBA00008146"/>
    </source>
</evidence>
<dbReference type="GO" id="GO:0005829">
    <property type="term" value="C:cytosol"/>
    <property type="evidence" value="ECO:0007669"/>
    <property type="project" value="UniProtKB-SubCell"/>
</dbReference>
<dbReference type="STRING" id="246437.L9KHC4"/>
<dbReference type="SUPFAM" id="SSF50182">
    <property type="entry name" value="Sm-like ribonucleoproteins"/>
    <property type="match status" value="1"/>
</dbReference>
<keyword evidence="7 8" id="KW-0687">Ribonucleoprotein</keyword>